<dbReference type="Proteomes" id="UP001372834">
    <property type="component" value="Unassembled WGS sequence"/>
</dbReference>
<protein>
    <submittedName>
        <fullName evidence="1">Uncharacterized protein</fullName>
    </submittedName>
</protein>
<name>A0AAN8SEI2_POLSC</name>
<gene>
    <name evidence="1" type="ORF">RUM43_001883</name>
</gene>
<feature type="non-terminal residue" evidence="1">
    <location>
        <position position="52"/>
    </location>
</feature>
<reference evidence="1 2" key="1">
    <citation type="submission" date="2023-10" db="EMBL/GenBank/DDBJ databases">
        <title>Genomes of two closely related lineages of the louse Polyplax serrata with different host specificities.</title>
        <authorList>
            <person name="Martinu J."/>
            <person name="Tarabai H."/>
            <person name="Stefka J."/>
            <person name="Hypsa V."/>
        </authorList>
    </citation>
    <scope>NUCLEOTIDE SEQUENCE [LARGE SCALE GENOMIC DNA]</scope>
    <source>
        <strain evidence="1">HR10_N</strain>
    </source>
</reference>
<evidence type="ECO:0000313" key="2">
    <source>
        <dbReference type="Proteomes" id="UP001372834"/>
    </source>
</evidence>
<dbReference type="EMBL" id="JAWJWE010000001">
    <property type="protein sequence ID" value="KAK6645603.1"/>
    <property type="molecule type" value="Genomic_DNA"/>
</dbReference>
<comment type="caution">
    <text evidence="1">The sequence shown here is derived from an EMBL/GenBank/DDBJ whole genome shotgun (WGS) entry which is preliminary data.</text>
</comment>
<accession>A0AAN8SEI2</accession>
<evidence type="ECO:0000313" key="1">
    <source>
        <dbReference type="EMBL" id="KAK6645603.1"/>
    </source>
</evidence>
<proteinExistence type="predicted"/>
<dbReference type="AlphaFoldDB" id="A0AAN8SEI2"/>
<sequence>MATDLAEKNKCDSNVILRIPIMAGRYLSSKTQVLTLSFFINDSYLGTLLHFQ</sequence>
<organism evidence="1 2">
    <name type="scientific">Polyplax serrata</name>
    <name type="common">Common mouse louse</name>
    <dbReference type="NCBI Taxonomy" id="468196"/>
    <lineage>
        <taxon>Eukaryota</taxon>
        <taxon>Metazoa</taxon>
        <taxon>Ecdysozoa</taxon>
        <taxon>Arthropoda</taxon>
        <taxon>Hexapoda</taxon>
        <taxon>Insecta</taxon>
        <taxon>Pterygota</taxon>
        <taxon>Neoptera</taxon>
        <taxon>Paraneoptera</taxon>
        <taxon>Psocodea</taxon>
        <taxon>Troctomorpha</taxon>
        <taxon>Phthiraptera</taxon>
        <taxon>Anoplura</taxon>
        <taxon>Polyplacidae</taxon>
        <taxon>Polyplax</taxon>
    </lineage>
</organism>